<comment type="caution">
    <text evidence="8">The sequence shown here is derived from an EMBL/GenBank/DDBJ whole genome shotgun (WGS) entry which is preliminary data.</text>
</comment>
<evidence type="ECO:0000313" key="8">
    <source>
        <dbReference type="EMBL" id="RWR94209.1"/>
    </source>
</evidence>
<protein>
    <submittedName>
        <fullName evidence="8">Putative pectinesterase/pectinesterase inhibitor 22</fullName>
    </submittedName>
</protein>
<evidence type="ECO:0000256" key="3">
    <source>
        <dbReference type="ARBA" id="ARBA00007786"/>
    </source>
</evidence>
<dbReference type="GO" id="GO:0042545">
    <property type="term" value="P:cell wall modification"/>
    <property type="evidence" value="ECO:0007669"/>
    <property type="project" value="InterPro"/>
</dbReference>
<evidence type="ECO:0000256" key="4">
    <source>
        <dbReference type="ARBA" id="ARBA00022801"/>
    </source>
</evidence>
<keyword evidence="9" id="KW-1185">Reference proteome</keyword>
<sequence>MALAKFMFICILLPTTLEALSSPSTTSTTFNKDVQTTEILLKQACFGTIDPNSCVANIQSECERKGQTNPISIIHSAVKATMEEVQRTIKLVSRFTLLSNNRREQIAVEDCKELLDYSMDELGGAMLEMEKIRSGSRSIQGEGNLQAWLSAALSNQDTCMEGFEGTDGRVMNSIKGSLNQVTRLVSNVLAMFSSIRSTPMRPTENATASDKDTEFPPWVSMQDQYLVHATPSQMPVDAVVAADGSGHYRSIMEAVNDSPDHSARRHVIYVKKGLYNENVELKKKKMNIMLVGDGMGKTVVSNSRNFLQGWTTFRTATFAVSGRGFIARDITFRNTAGPHNHQAVALRVDSDCSAFFRCSIEGYQDTLYAHSLRQFYRECNIYGTMDFIFGNGAAVLQNCKIFTRKPLPYQKTTITAQGRKDPNQSTGFSIQGCYVYALAPSYLGRPWKPYSRTVFMQTYLNSQVRPEGWLPWAGNFALNTLYYGEYMNYGPGAGLGGRVRWPGYHANLGTSQASLFTVRQFINGQSWLPATGVTFTSGLTK</sequence>
<feature type="domain" description="Pectinesterase inhibitor" evidence="7">
    <location>
        <begin position="36"/>
        <end position="191"/>
    </location>
</feature>
<dbReference type="SUPFAM" id="SSF51126">
    <property type="entry name" value="Pectin lyase-like"/>
    <property type="match status" value="1"/>
</dbReference>
<evidence type="ECO:0000259" key="7">
    <source>
        <dbReference type="SMART" id="SM00856"/>
    </source>
</evidence>
<dbReference type="InterPro" id="IPR006501">
    <property type="entry name" value="Pectinesterase_inhib_dom"/>
</dbReference>
<keyword evidence="5" id="KW-0063">Aspartyl esterase</keyword>
<accession>A0A443PTX0</accession>
<dbReference type="GO" id="GO:0004857">
    <property type="term" value="F:enzyme inhibitor activity"/>
    <property type="evidence" value="ECO:0007669"/>
    <property type="project" value="InterPro"/>
</dbReference>
<dbReference type="AlphaFoldDB" id="A0A443PTX0"/>
<dbReference type="UniPathway" id="UPA00545">
    <property type="reaction ID" value="UER00823"/>
</dbReference>
<comment type="pathway">
    <text evidence="1">Glycan metabolism; pectin degradation; 2-dehydro-3-deoxy-D-gluconate from pectin: step 1/5.</text>
</comment>
<feature type="signal peptide" evidence="6">
    <location>
        <begin position="1"/>
        <end position="19"/>
    </location>
</feature>
<dbReference type="Pfam" id="PF04043">
    <property type="entry name" value="PMEI"/>
    <property type="match status" value="1"/>
</dbReference>
<organism evidence="8 9">
    <name type="scientific">Cinnamomum micranthum f. kanehirae</name>
    <dbReference type="NCBI Taxonomy" id="337451"/>
    <lineage>
        <taxon>Eukaryota</taxon>
        <taxon>Viridiplantae</taxon>
        <taxon>Streptophyta</taxon>
        <taxon>Embryophyta</taxon>
        <taxon>Tracheophyta</taxon>
        <taxon>Spermatophyta</taxon>
        <taxon>Magnoliopsida</taxon>
        <taxon>Magnoliidae</taxon>
        <taxon>Laurales</taxon>
        <taxon>Lauraceae</taxon>
        <taxon>Cinnamomum</taxon>
    </lineage>
</organism>
<dbReference type="FunFam" id="2.160.20.10:FF:000001">
    <property type="entry name" value="Pectinesterase"/>
    <property type="match status" value="1"/>
</dbReference>
<dbReference type="Pfam" id="PF01095">
    <property type="entry name" value="Pectinesterase"/>
    <property type="match status" value="1"/>
</dbReference>
<dbReference type="NCBIfam" id="TIGR01614">
    <property type="entry name" value="PME_inhib"/>
    <property type="match status" value="1"/>
</dbReference>
<dbReference type="InterPro" id="IPR011050">
    <property type="entry name" value="Pectin_lyase_fold/virulence"/>
</dbReference>
<dbReference type="OrthoDB" id="2019149at2759"/>
<feature type="chain" id="PRO_5019494341" evidence="6">
    <location>
        <begin position="20"/>
        <end position="541"/>
    </location>
</feature>
<evidence type="ECO:0000256" key="2">
    <source>
        <dbReference type="ARBA" id="ARBA00006027"/>
    </source>
</evidence>
<dbReference type="GO" id="GO:0045490">
    <property type="term" value="P:pectin catabolic process"/>
    <property type="evidence" value="ECO:0007669"/>
    <property type="project" value="UniProtKB-UniPathway"/>
</dbReference>
<dbReference type="PANTHER" id="PTHR31707">
    <property type="entry name" value="PECTINESTERASE"/>
    <property type="match status" value="1"/>
</dbReference>
<evidence type="ECO:0000256" key="1">
    <source>
        <dbReference type="ARBA" id="ARBA00005184"/>
    </source>
</evidence>
<dbReference type="InterPro" id="IPR012334">
    <property type="entry name" value="Pectin_lyas_fold"/>
</dbReference>
<dbReference type="CDD" id="cd15799">
    <property type="entry name" value="PMEI-like_4"/>
    <property type="match status" value="1"/>
</dbReference>
<dbReference type="STRING" id="337451.A0A443PTX0"/>
<evidence type="ECO:0000256" key="5">
    <source>
        <dbReference type="ARBA" id="ARBA00023085"/>
    </source>
</evidence>
<evidence type="ECO:0000313" key="9">
    <source>
        <dbReference type="Proteomes" id="UP000283530"/>
    </source>
</evidence>
<dbReference type="Gene3D" id="2.160.20.10">
    <property type="entry name" value="Single-stranded right-handed beta-helix, Pectin lyase-like"/>
    <property type="match status" value="1"/>
</dbReference>
<dbReference type="InterPro" id="IPR035513">
    <property type="entry name" value="Invertase/methylesterase_inhib"/>
</dbReference>
<keyword evidence="6" id="KW-0732">Signal</keyword>
<dbReference type="SMART" id="SM00856">
    <property type="entry name" value="PMEI"/>
    <property type="match status" value="1"/>
</dbReference>
<name>A0A443PTX0_9MAGN</name>
<dbReference type="Proteomes" id="UP000283530">
    <property type="component" value="Unassembled WGS sequence"/>
</dbReference>
<comment type="similarity">
    <text evidence="2">In the N-terminal section; belongs to the PMEI family.</text>
</comment>
<dbReference type="EMBL" id="QPKB01000010">
    <property type="protein sequence ID" value="RWR94209.1"/>
    <property type="molecule type" value="Genomic_DNA"/>
</dbReference>
<reference evidence="8 9" key="1">
    <citation type="journal article" date="2019" name="Nat. Plants">
        <title>Stout camphor tree genome fills gaps in understanding of flowering plant genome evolution.</title>
        <authorList>
            <person name="Chaw S.M."/>
            <person name="Liu Y.C."/>
            <person name="Wu Y.W."/>
            <person name="Wang H.Y."/>
            <person name="Lin C.I."/>
            <person name="Wu C.S."/>
            <person name="Ke H.M."/>
            <person name="Chang L.Y."/>
            <person name="Hsu C.Y."/>
            <person name="Yang H.T."/>
            <person name="Sudianto E."/>
            <person name="Hsu M.H."/>
            <person name="Wu K.P."/>
            <person name="Wang L.N."/>
            <person name="Leebens-Mack J.H."/>
            <person name="Tsai I.J."/>
        </authorList>
    </citation>
    <scope>NUCLEOTIDE SEQUENCE [LARGE SCALE GENOMIC DNA]</scope>
    <source>
        <strain evidence="9">cv. Chaw 1501</strain>
        <tissue evidence="8">Young leaves</tissue>
    </source>
</reference>
<dbReference type="InterPro" id="IPR000070">
    <property type="entry name" value="Pectinesterase_cat"/>
</dbReference>
<dbReference type="GO" id="GO:0030599">
    <property type="term" value="F:pectinesterase activity"/>
    <property type="evidence" value="ECO:0007669"/>
    <property type="project" value="InterPro"/>
</dbReference>
<gene>
    <name evidence="8" type="ORF">CKAN_02349000</name>
</gene>
<dbReference type="SUPFAM" id="SSF101148">
    <property type="entry name" value="Plant invertase/pectin methylesterase inhibitor"/>
    <property type="match status" value="1"/>
</dbReference>
<comment type="similarity">
    <text evidence="3">In the C-terminal section; belongs to the pectinesterase family.</text>
</comment>
<keyword evidence="4" id="KW-0378">Hydrolase</keyword>
<proteinExistence type="inferred from homology"/>
<evidence type="ECO:0000256" key="6">
    <source>
        <dbReference type="SAM" id="SignalP"/>
    </source>
</evidence>
<dbReference type="Gene3D" id="1.20.140.40">
    <property type="entry name" value="Invertase/pectin methylesterase inhibitor family protein"/>
    <property type="match status" value="1"/>
</dbReference>